<comment type="caution">
    <text evidence="1">The sequence shown here is derived from an EMBL/GenBank/DDBJ whole genome shotgun (WGS) entry which is preliminary data.</text>
</comment>
<protein>
    <submittedName>
        <fullName evidence="1">Uncharacterized protein</fullName>
    </submittedName>
</protein>
<reference evidence="1 2" key="1">
    <citation type="submission" date="2023-08" db="EMBL/GenBank/DDBJ databases">
        <title>Genome sequencing of plant associated microbes to promote plant fitness in Sorghum bicolor and Oryza sativa.</title>
        <authorList>
            <person name="Coleman-Derr D."/>
        </authorList>
    </citation>
    <scope>NUCLEOTIDE SEQUENCE [LARGE SCALE GENOMIC DNA]</scope>
    <source>
        <strain evidence="1 2">SLBN-33</strain>
    </source>
</reference>
<dbReference type="InterPro" id="IPR036770">
    <property type="entry name" value="Ankyrin_rpt-contain_sf"/>
</dbReference>
<evidence type="ECO:0000313" key="1">
    <source>
        <dbReference type="EMBL" id="MDR6201289.1"/>
    </source>
</evidence>
<evidence type="ECO:0000313" key="2">
    <source>
        <dbReference type="Proteomes" id="UP001245184"/>
    </source>
</evidence>
<dbReference type="Proteomes" id="UP001245184">
    <property type="component" value="Unassembled WGS sequence"/>
</dbReference>
<name>A0ABD5C7R2_9BURK</name>
<dbReference type="AlphaFoldDB" id="A0ABD5C7R2"/>
<organism evidence="1 2">
    <name type="scientific">Paraburkholderia graminis</name>
    <dbReference type="NCBI Taxonomy" id="60548"/>
    <lineage>
        <taxon>Bacteria</taxon>
        <taxon>Pseudomonadati</taxon>
        <taxon>Pseudomonadota</taxon>
        <taxon>Betaproteobacteria</taxon>
        <taxon>Burkholderiales</taxon>
        <taxon>Burkholderiaceae</taxon>
        <taxon>Paraburkholderia</taxon>
    </lineage>
</organism>
<dbReference type="SUPFAM" id="SSF48403">
    <property type="entry name" value="Ankyrin repeat"/>
    <property type="match status" value="1"/>
</dbReference>
<dbReference type="RefSeq" id="WP_310029413.1">
    <property type="nucleotide sequence ID" value="NZ_JAVIZN010000001.1"/>
</dbReference>
<accession>A0ABD5C7R2</accession>
<dbReference type="EMBL" id="JAVIZN010000001">
    <property type="protein sequence ID" value="MDR6201289.1"/>
    <property type="molecule type" value="Genomic_DNA"/>
</dbReference>
<dbReference type="Gene3D" id="1.25.40.20">
    <property type="entry name" value="Ankyrin repeat-containing domain"/>
    <property type="match status" value="1"/>
</dbReference>
<gene>
    <name evidence="1" type="ORF">QF025_000009</name>
</gene>
<proteinExistence type="predicted"/>
<sequence length="93" mass="10118">MVSLAAFLLMNLFVSTWTLLYLSFPVGAVESGQLDLVRELPGAGADQERLDNFGVSPLQYASASGSSSLDAFRDLLQPRNPLKQLSGCSMLHW</sequence>